<comment type="similarity">
    <text evidence="1">Belongs to the UPF0213 family.</text>
</comment>
<sequence>MANRYRGTLYIGVTADLEARIHAHRSGRGSAFCRRYRCSRLVHAEEFPTIDEAIGAEKAMKKWRRAWKIEAIERNNPDWRDLWDLMQV</sequence>
<protein>
    <submittedName>
        <fullName evidence="3">GIY-YIG nuclease family protein</fullName>
    </submittedName>
</protein>
<dbReference type="Pfam" id="PF01541">
    <property type="entry name" value="GIY-YIG"/>
    <property type="match status" value="1"/>
</dbReference>
<dbReference type="InterPro" id="IPR050190">
    <property type="entry name" value="UPF0213_domain"/>
</dbReference>
<dbReference type="PANTHER" id="PTHR34477:SF5">
    <property type="entry name" value="BSL5627 PROTEIN"/>
    <property type="match status" value="1"/>
</dbReference>
<dbReference type="InterPro" id="IPR000305">
    <property type="entry name" value="GIY-YIG_endonuc"/>
</dbReference>
<dbReference type="OrthoDB" id="287318at2"/>
<dbReference type="Proteomes" id="UP000274661">
    <property type="component" value="Unassembled WGS sequence"/>
</dbReference>
<evidence type="ECO:0000313" key="3">
    <source>
        <dbReference type="EMBL" id="RST31699.1"/>
    </source>
</evidence>
<organism evidence="3 4">
    <name type="scientific">Sphingomonas ginkgonis</name>
    <dbReference type="NCBI Taxonomy" id="2315330"/>
    <lineage>
        <taxon>Bacteria</taxon>
        <taxon>Pseudomonadati</taxon>
        <taxon>Pseudomonadota</taxon>
        <taxon>Alphaproteobacteria</taxon>
        <taxon>Sphingomonadales</taxon>
        <taxon>Sphingomonadaceae</taxon>
        <taxon>Sphingomonas</taxon>
    </lineage>
</organism>
<gene>
    <name evidence="3" type="ORF">HMF7854_13275</name>
</gene>
<evidence type="ECO:0000256" key="1">
    <source>
        <dbReference type="ARBA" id="ARBA00007435"/>
    </source>
</evidence>
<evidence type="ECO:0000259" key="2">
    <source>
        <dbReference type="PROSITE" id="PS50164"/>
    </source>
</evidence>
<dbReference type="CDD" id="cd10448">
    <property type="entry name" value="GIY-YIG_unchar_3"/>
    <property type="match status" value="1"/>
</dbReference>
<dbReference type="InterPro" id="IPR035901">
    <property type="entry name" value="GIY-YIG_endonuc_sf"/>
</dbReference>
<reference evidence="3 4" key="1">
    <citation type="submission" date="2018-12" db="EMBL/GenBank/DDBJ databases">
        <title>Sphingomonas sp. HMF7854 Genome sequencing and assembly.</title>
        <authorList>
            <person name="Cha I."/>
            <person name="Kang H."/>
            <person name="Kim H."/>
            <person name="Kang J."/>
            <person name="Joh K."/>
        </authorList>
    </citation>
    <scope>NUCLEOTIDE SEQUENCE [LARGE SCALE GENOMIC DNA]</scope>
    <source>
        <strain evidence="3 4">HMF7854</strain>
    </source>
</reference>
<comment type="caution">
    <text evidence="3">The sequence shown here is derived from an EMBL/GenBank/DDBJ whole genome shotgun (WGS) entry which is preliminary data.</text>
</comment>
<accession>A0A429VCI1</accession>
<evidence type="ECO:0000313" key="4">
    <source>
        <dbReference type="Proteomes" id="UP000274661"/>
    </source>
</evidence>
<name>A0A429VCI1_9SPHN</name>
<dbReference type="SUPFAM" id="SSF82771">
    <property type="entry name" value="GIY-YIG endonuclease"/>
    <property type="match status" value="1"/>
</dbReference>
<dbReference type="PROSITE" id="PS50164">
    <property type="entry name" value="GIY_YIG"/>
    <property type="match status" value="1"/>
</dbReference>
<feature type="domain" description="GIY-YIG" evidence="2">
    <location>
        <begin position="1"/>
        <end position="70"/>
    </location>
</feature>
<proteinExistence type="inferred from homology"/>
<dbReference type="PANTHER" id="PTHR34477">
    <property type="entry name" value="UPF0213 PROTEIN YHBQ"/>
    <property type="match status" value="1"/>
</dbReference>
<dbReference type="AlphaFoldDB" id="A0A429VCI1"/>
<dbReference type="EMBL" id="RWJF01000001">
    <property type="protein sequence ID" value="RST31699.1"/>
    <property type="molecule type" value="Genomic_DNA"/>
</dbReference>
<dbReference type="Gene3D" id="3.40.1440.10">
    <property type="entry name" value="GIY-YIG endonuclease"/>
    <property type="match status" value="1"/>
</dbReference>
<keyword evidence="4" id="KW-1185">Reference proteome</keyword>